<dbReference type="RefSeq" id="WP_143893282.1">
    <property type="nucleotide sequence ID" value="NZ_CP041666.1"/>
</dbReference>
<protein>
    <recommendedName>
        <fullName evidence="7">CAP domain-containing protein</fullName>
    </recommendedName>
</protein>
<name>A0A516KFD1_9BACI</name>
<dbReference type="Proteomes" id="UP000315215">
    <property type="component" value="Chromosome"/>
</dbReference>
<dbReference type="KEGG" id="aqt:FN924_07745"/>
<keyword evidence="2" id="KW-0812">Transmembrane</keyword>
<dbReference type="InterPro" id="IPR035940">
    <property type="entry name" value="CAP_sf"/>
</dbReference>
<sequence>MRAIRSFLLLMLMIIGAIYFLPFQELSFPNWLHIDKSESKENKQEVEQAISQPTNSSLTDETVSSEPIEGELLGWIGKDSQELSEAYGEPIRKDKSSYGYNWWIYSDKKSQYAQFGIRDKKVVTVFITGSKGKMDGISLGESYKDLKGKRSFQKEVSFNVGVTSYRFTLTDKDLKMRPLVKLSNERFMQLYFDTFTGKLSSIRAMDADTLLVQRPYDIFYTGNLPEAPILSDKEWAEVEDGAEQQIFDITNIIRTRHQVGVLKWDEVVATVALGHSKDMSIHKYFSHYSQDGKGLKDRLSEKDVIYKMAGENIAAQYTDGPAAVEGWLNSEGHRHALLEGNYTHLGVGVYKYYYTQNFLQKS</sequence>
<feature type="compositionally biased region" description="Polar residues" evidence="1">
    <location>
        <begin position="49"/>
        <end position="62"/>
    </location>
</feature>
<evidence type="ECO:0000256" key="1">
    <source>
        <dbReference type="SAM" id="MobiDB-lite"/>
    </source>
</evidence>
<evidence type="ECO:0000313" key="6">
    <source>
        <dbReference type="Proteomes" id="UP000315215"/>
    </source>
</evidence>
<dbReference type="InterPro" id="IPR014044">
    <property type="entry name" value="CAP_dom"/>
</dbReference>
<dbReference type="SUPFAM" id="SSF55797">
    <property type="entry name" value="PR-1-like"/>
    <property type="match status" value="1"/>
</dbReference>
<organism evidence="5 6">
    <name type="scientific">Radiobacillus deserti</name>
    <dbReference type="NCBI Taxonomy" id="2594883"/>
    <lineage>
        <taxon>Bacteria</taxon>
        <taxon>Bacillati</taxon>
        <taxon>Bacillota</taxon>
        <taxon>Bacilli</taxon>
        <taxon>Bacillales</taxon>
        <taxon>Bacillaceae</taxon>
        <taxon>Radiobacillus</taxon>
    </lineage>
</organism>
<evidence type="ECO:0008006" key="7">
    <source>
        <dbReference type="Google" id="ProtNLM"/>
    </source>
</evidence>
<evidence type="ECO:0000256" key="2">
    <source>
        <dbReference type="SAM" id="Phobius"/>
    </source>
</evidence>
<dbReference type="InterPro" id="IPR029410">
    <property type="entry name" value="CAP_assoc"/>
</dbReference>
<proteinExistence type="predicted"/>
<feature type="transmembrane region" description="Helical" evidence="2">
    <location>
        <begin position="7"/>
        <end position="23"/>
    </location>
</feature>
<feature type="domain" description="SCP" evidence="3">
    <location>
        <begin position="248"/>
        <end position="357"/>
    </location>
</feature>
<gene>
    <name evidence="5" type="ORF">FN924_07745</name>
</gene>
<accession>A0A516KFD1</accession>
<keyword evidence="6" id="KW-1185">Reference proteome</keyword>
<evidence type="ECO:0000259" key="4">
    <source>
        <dbReference type="Pfam" id="PF14504"/>
    </source>
</evidence>
<dbReference type="PANTHER" id="PTHR31157">
    <property type="entry name" value="SCP DOMAIN-CONTAINING PROTEIN"/>
    <property type="match status" value="1"/>
</dbReference>
<dbReference type="Pfam" id="PF00188">
    <property type="entry name" value="CAP"/>
    <property type="match status" value="1"/>
</dbReference>
<reference evidence="5 6" key="1">
    <citation type="submission" date="2019-07" db="EMBL/GenBank/DDBJ databases">
        <authorList>
            <person name="Li J."/>
        </authorList>
    </citation>
    <scope>NUCLEOTIDE SEQUENCE [LARGE SCALE GENOMIC DNA]</scope>
    <source>
        <strain evidence="5 6">TKL69</strain>
    </source>
</reference>
<keyword evidence="2" id="KW-0472">Membrane</keyword>
<dbReference type="PANTHER" id="PTHR31157:SF26">
    <property type="entry name" value="SCP-LIKE EXTRACELLULAR PROTEIN"/>
    <property type="match status" value="1"/>
</dbReference>
<dbReference type="CDD" id="cd05379">
    <property type="entry name" value="CAP_bacterial"/>
    <property type="match status" value="1"/>
</dbReference>
<dbReference type="AlphaFoldDB" id="A0A516KFD1"/>
<dbReference type="EMBL" id="CP041666">
    <property type="protein sequence ID" value="QDP40067.1"/>
    <property type="molecule type" value="Genomic_DNA"/>
</dbReference>
<feature type="domain" description="CAP-associated" evidence="4">
    <location>
        <begin position="76"/>
        <end position="216"/>
    </location>
</feature>
<dbReference type="Gene3D" id="3.40.33.10">
    <property type="entry name" value="CAP"/>
    <property type="match status" value="1"/>
</dbReference>
<evidence type="ECO:0000313" key="5">
    <source>
        <dbReference type="EMBL" id="QDP40067.1"/>
    </source>
</evidence>
<feature type="region of interest" description="Disordered" evidence="1">
    <location>
        <begin position="43"/>
        <end position="62"/>
    </location>
</feature>
<keyword evidence="2" id="KW-1133">Transmembrane helix</keyword>
<dbReference type="OrthoDB" id="9783944at2"/>
<evidence type="ECO:0000259" key="3">
    <source>
        <dbReference type="Pfam" id="PF00188"/>
    </source>
</evidence>
<dbReference type="Pfam" id="PF14504">
    <property type="entry name" value="CAP_assoc_N"/>
    <property type="match status" value="1"/>
</dbReference>